<protein>
    <submittedName>
        <fullName evidence="1">Uncharacterized protein</fullName>
    </submittedName>
</protein>
<comment type="caution">
    <text evidence="1">The sequence shown here is derived from an EMBL/GenBank/DDBJ whole genome shotgun (WGS) entry which is preliminary data.</text>
</comment>
<dbReference type="AlphaFoldDB" id="X1HJP4"/>
<gene>
    <name evidence="1" type="ORF">S03H2_32621</name>
</gene>
<reference evidence="1" key="1">
    <citation type="journal article" date="2014" name="Front. Microbiol.">
        <title>High frequency of phylogenetically diverse reductive dehalogenase-homologous genes in deep subseafloor sedimentary metagenomes.</title>
        <authorList>
            <person name="Kawai M."/>
            <person name="Futagami T."/>
            <person name="Toyoda A."/>
            <person name="Takaki Y."/>
            <person name="Nishi S."/>
            <person name="Hori S."/>
            <person name="Arai W."/>
            <person name="Tsubouchi T."/>
            <person name="Morono Y."/>
            <person name="Uchiyama I."/>
            <person name="Ito T."/>
            <person name="Fujiyama A."/>
            <person name="Inagaki F."/>
            <person name="Takami H."/>
        </authorList>
    </citation>
    <scope>NUCLEOTIDE SEQUENCE</scope>
    <source>
        <strain evidence="1">Expedition CK06-06</strain>
    </source>
</reference>
<name>X1HJP4_9ZZZZ</name>
<feature type="non-terminal residue" evidence="1">
    <location>
        <position position="1"/>
    </location>
</feature>
<sequence>PFVTGSTGKKHPHLPVAYVLNYYSTVGHLAIPQK</sequence>
<evidence type="ECO:0000313" key="1">
    <source>
        <dbReference type="EMBL" id="GAH57285.1"/>
    </source>
</evidence>
<dbReference type="EMBL" id="BARU01019822">
    <property type="protein sequence ID" value="GAH57285.1"/>
    <property type="molecule type" value="Genomic_DNA"/>
</dbReference>
<organism evidence="1">
    <name type="scientific">marine sediment metagenome</name>
    <dbReference type="NCBI Taxonomy" id="412755"/>
    <lineage>
        <taxon>unclassified sequences</taxon>
        <taxon>metagenomes</taxon>
        <taxon>ecological metagenomes</taxon>
    </lineage>
</organism>
<accession>X1HJP4</accession>
<proteinExistence type="predicted"/>